<accession>A0ACD4NT78</accession>
<name>A0ACD4NT78_9HYPH</name>
<dbReference type="Proteomes" id="UP001163223">
    <property type="component" value="Chromosome"/>
</dbReference>
<organism evidence="1 2">
    <name type="scientific">Antarcticirhabdus aurantiaca</name>
    <dbReference type="NCBI Taxonomy" id="2606717"/>
    <lineage>
        <taxon>Bacteria</taxon>
        <taxon>Pseudomonadati</taxon>
        <taxon>Pseudomonadota</taxon>
        <taxon>Alphaproteobacteria</taxon>
        <taxon>Hyphomicrobiales</taxon>
        <taxon>Aurantimonadaceae</taxon>
        <taxon>Antarcticirhabdus</taxon>
    </lineage>
</organism>
<protein>
    <submittedName>
        <fullName evidence="1">MaoC family dehydratase</fullName>
    </submittedName>
</protein>
<sequence>MSGRFWDRIVEGEEQELGSHTFDADAIKRFAAQFDPQPFHLDEAAATRSVLGGLCASGWHTAAVFMRLNVEYLGRRVAAFAAEGNPMPLIGPSPGFRDLRWPTPVYAGDTVTYRQRVSGKRVSESRAGWGVVSFDVSATNQRGEDVFGFKGSAFVGTN</sequence>
<proteinExistence type="predicted"/>
<keyword evidence="2" id="KW-1185">Reference proteome</keyword>
<evidence type="ECO:0000313" key="2">
    <source>
        <dbReference type="Proteomes" id="UP001163223"/>
    </source>
</evidence>
<evidence type="ECO:0000313" key="1">
    <source>
        <dbReference type="EMBL" id="WAJ30061.1"/>
    </source>
</evidence>
<reference evidence="1" key="1">
    <citation type="submission" date="2022-11" db="EMBL/GenBank/DDBJ databases">
        <title>beta-Carotene-producing bacterium, Jeongeuplla avenae sp. nov., alleviates the salt stress of Arabidopsis seedlings.</title>
        <authorList>
            <person name="Jiang L."/>
            <person name="Lee J."/>
        </authorList>
    </citation>
    <scope>NUCLEOTIDE SEQUENCE</scope>
    <source>
        <strain evidence="1">DY_R2A_6</strain>
    </source>
</reference>
<dbReference type="EMBL" id="CP113520">
    <property type="protein sequence ID" value="WAJ30061.1"/>
    <property type="molecule type" value="Genomic_DNA"/>
</dbReference>
<gene>
    <name evidence="1" type="ORF">OXU80_07585</name>
</gene>